<evidence type="ECO:0000313" key="3">
    <source>
        <dbReference type="Proteomes" id="UP000005317"/>
    </source>
</evidence>
<name>A0A656HNX6_THINJ</name>
<dbReference type="OrthoDB" id="9801263at2"/>
<dbReference type="RefSeq" id="WP_002706544.1">
    <property type="nucleotide sequence ID" value="NZ_JH651381.1"/>
</dbReference>
<sequence length="139" mass="16349">MNINPPTPTDTTTFNDVVQLIQSARQQAYKTANTTLLHLYWQIGEIISQKLASAEWGDAVVEQLAQHIARIQPGIRGFTRRNLFRMRQFYETYRDDDKARALALQLPWTHNLIVMGQAKREEEREFYLTLAIREQWSKR</sequence>
<dbReference type="InterPro" id="IPR041527">
    <property type="entry name" value="YhcG_N"/>
</dbReference>
<accession>A0A656HNX6</accession>
<gene>
    <name evidence="2" type="ORF">Thini_0060</name>
</gene>
<reference evidence="3" key="1">
    <citation type="journal article" date="2011" name="Stand. Genomic Sci.">
        <title>Genome sequence of the filamentous, gliding Thiothrix nivea neotype strain (JP2(T)).</title>
        <authorList>
            <person name="Lapidus A."/>
            <person name="Nolan M."/>
            <person name="Lucas S."/>
            <person name="Glavina Del Rio T."/>
            <person name="Tice H."/>
            <person name="Cheng J.F."/>
            <person name="Tapia R."/>
            <person name="Han C."/>
            <person name="Goodwin L."/>
            <person name="Pitluck S."/>
            <person name="Liolios K."/>
            <person name="Pagani I."/>
            <person name="Ivanova N."/>
            <person name="Huntemann M."/>
            <person name="Mavromatis K."/>
            <person name="Mikhailova N."/>
            <person name="Pati A."/>
            <person name="Chen A."/>
            <person name="Palaniappan K."/>
            <person name="Land M."/>
            <person name="Brambilla E.M."/>
            <person name="Rohde M."/>
            <person name="Abt B."/>
            <person name="Verbarg S."/>
            <person name="Goker M."/>
            <person name="Bristow J."/>
            <person name="Eisen J.A."/>
            <person name="Markowitz V."/>
            <person name="Hugenholtz P."/>
            <person name="Kyrpides N.C."/>
            <person name="Klenk H.P."/>
            <person name="Woyke T."/>
        </authorList>
    </citation>
    <scope>NUCLEOTIDE SEQUENCE [LARGE SCALE GENOMIC DNA]</scope>
    <source>
        <strain evidence="3">ATCC 35100 / DSM 5205 / JP2</strain>
    </source>
</reference>
<dbReference type="AlphaFoldDB" id="A0A656HNX6"/>
<protein>
    <recommendedName>
        <fullName evidence="1">YhcG N-terminal domain-containing protein</fullName>
    </recommendedName>
</protein>
<feature type="non-terminal residue" evidence="2">
    <location>
        <position position="139"/>
    </location>
</feature>
<dbReference type="Pfam" id="PF17761">
    <property type="entry name" value="DUF1016_N"/>
    <property type="match status" value="1"/>
</dbReference>
<keyword evidence="3" id="KW-1185">Reference proteome</keyword>
<evidence type="ECO:0000259" key="1">
    <source>
        <dbReference type="Pfam" id="PF17761"/>
    </source>
</evidence>
<proteinExistence type="predicted"/>
<dbReference type="Proteomes" id="UP000005317">
    <property type="component" value="Unassembled WGS sequence"/>
</dbReference>
<dbReference type="PANTHER" id="PTHR30547">
    <property type="entry name" value="UNCHARACTERIZED PROTEIN YHCG-RELATED"/>
    <property type="match status" value="1"/>
</dbReference>
<feature type="domain" description="YhcG N-terminal" evidence="1">
    <location>
        <begin position="16"/>
        <end position="139"/>
    </location>
</feature>
<evidence type="ECO:0000313" key="2">
    <source>
        <dbReference type="EMBL" id="EIJ37069.1"/>
    </source>
</evidence>
<dbReference type="InterPro" id="IPR053148">
    <property type="entry name" value="PD-DEXK-like_domain"/>
</dbReference>
<dbReference type="PANTHER" id="PTHR30547:SF5">
    <property type="entry name" value="NUCLEASE YHCG-RELATED"/>
    <property type="match status" value="1"/>
</dbReference>
<dbReference type="EMBL" id="JH651381">
    <property type="protein sequence ID" value="EIJ37069.1"/>
    <property type="molecule type" value="Genomic_DNA"/>
</dbReference>
<organism evidence="2 3">
    <name type="scientific">Thiothrix nivea (strain ATCC 35100 / DSM 5205 / JP2)</name>
    <dbReference type="NCBI Taxonomy" id="870187"/>
    <lineage>
        <taxon>Bacteria</taxon>
        <taxon>Pseudomonadati</taxon>
        <taxon>Pseudomonadota</taxon>
        <taxon>Gammaproteobacteria</taxon>
        <taxon>Thiotrichales</taxon>
        <taxon>Thiotrichaceae</taxon>
        <taxon>Thiothrix</taxon>
    </lineage>
</organism>